<dbReference type="PROSITE" id="PS00065">
    <property type="entry name" value="D_2_HYDROXYACID_DH_1"/>
    <property type="match status" value="1"/>
</dbReference>
<dbReference type="InterPro" id="IPR006139">
    <property type="entry name" value="D-isomer_2_OHA_DH_cat_dom"/>
</dbReference>
<dbReference type="FunFam" id="3.40.50.720:FF:000057">
    <property type="entry name" value="Formate dehydrogenase"/>
    <property type="match status" value="1"/>
</dbReference>
<keyword evidence="8" id="KW-1185">Reference proteome</keyword>
<dbReference type="KEGG" id="qsa:O6P43_008982"/>
<evidence type="ECO:0000256" key="4">
    <source>
        <dbReference type="HAMAP-Rule" id="MF_03210"/>
    </source>
</evidence>
<accession>A0AAD7PXA3</accession>
<feature type="binding site" evidence="4">
    <location>
        <position position="131"/>
    </location>
    <ligand>
        <name>substrate</name>
    </ligand>
</feature>
<dbReference type="EC" id="1.17.1.9" evidence="4"/>
<comment type="subunit">
    <text evidence="4">Homodimer.</text>
</comment>
<dbReference type="PANTHER" id="PTHR42938">
    <property type="entry name" value="FORMATE DEHYDROGENASE 1"/>
    <property type="match status" value="1"/>
</dbReference>
<reference evidence="7" key="1">
    <citation type="journal article" date="2023" name="Science">
        <title>Elucidation of the pathway for biosynthesis of saponin adjuvants from the soapbark tree.</title>
        <authorList>
            <person name="Reed J."/>
            <person name="Orme A."/>
            <person name="El-Demerdash A."/>
            <person name="Owen C."/>
            <person name="Martin L.B.B."/>
            <person name="Misra R.C."/>
            <person name="Kikuchi S."/>
            <person name="Rejzek M."/>
            <person name="Martin A.C."/>
            <person name="Harkess A."/>
            <person name="Leebens-Mack J."/>
            <person name="Louveau T."/>
            <person name="Stephenson M.J."/>
            <person name="Osbourn A."/>
        </authorList>
    </citation>
    <scope>NUCLEOTIDE SEQUENCE</scope>
    <source>
        <strain evidence="7">S10</strain>
    </source>
</reference>
<comment type="caution">
    <text evidence="7">The sequence shown here is derived from an EMBL/GenBank/DDBJ whole genome shotgun (WGS) entry which is preliminary data.</text>
</comment>
<dbReference type="GO" id="GO:0016616">
    <property type="term" value="F:oxidoreductase activity, acting on the CH-OH group of donors, NAD or NADP as acceptor"/>
    <property type="evidence" value="ECO:0007669"/>
    <property type="project" value="InterPro"/>
</dbReference>
<feature type="binding site" evidence="4">
    <location>
        <begin position="265"/>
        <end position="269"/>
    </location>
    <ligand>
        <name>NAD(+)</name>
        <dbReference type="ChEBI" id="CHEBI:57540"/>
    </ligand>
</feature>
<dbReference type="PROSITE" id="PS00670">
    <property type="entry name" value="D_2_HYDROXYACID_DH_2"/>
    <property type="match status" value="1"/>
</dbReference>
<dbReference type="SUPFAM" id="SSF51735">
    <property type="entry name" value="NAD(P)-binding Rossmann-fold domains"/>
    <property type="match status" value="1"/>
</dbReference>
<feature type="binding site" evidence="4">
    <location>
        <begin position="341"/>
        <end position="344"/>
    </location>
    <ligand>
        <name>NAD(+)</name>
        <dbReference type="ChEBI" id="CHEBI:57540"/>
    </ligand>
</feature>
<feature type="site" description="Important for catalytic activity" evidence="4">
    <location>
        <position position="293"/>
    </location>
</feature>
<evidence type="ECO:0000259" key="6">
    <source>
        <dbReference type="Pfam" id="PF02826"/>
    </source>
</evidence>
<dbReference type="NCBIfam" id="NF005750">
    <property type="entry name" value="PRK07574.1"/>
    <property type="match status" value="1"/>
</dbReference>
<feature type="binding site" evidence="4">
    <location>
        <position position="291"/>
    </location>
    <ligand>
        <name>NAD(+)</name>
        <dbReference type="ChEBI" id="CHEBI:57540"/>
    </ligand>
</feature>
<feature type="site" description="Important for catalytic activity" evidence="4">
    <location>
        <position position="341"/>
    </location>
</feature>
<dbReference type="SUPFAM" id="SSF52283">
    <property type="entry name" value="Formate/glycerate dehydrogenase catalytic domain-like"/>
    <property type="match status" value="1"/>
</dbReference>
<dbReference type="InterPro" id="IPR033689">
    <property type="entry name" value="FDH_NAD-dep"/>
</dbReference>
<evidence type="ECO:0000256" key="3">
    <source>
        <dbReference type="ARBA" id="ARBA00023027"/>
    </source>
</evidence>
<comment type="subcellular location">
    <subcellularLocation>
        <location evidence="4">Mitochondrion</location>
    </subcellularLocation>
</comment>
<dbReference type="GO" id="GO:0042183">
    <property type="term" value="P:formate catabolic process"/>
    <property type="evidence" value="ECO:0007669"/>
    <property type="project" value="UniProtKB-UniRule"/>
</dbReference>
<feature type="domain" description="D-isomer specific 2-hydroxyacid dehydrogenase catalytic" evidence="5">
    <location>
        <begin position="72"/>
        <end position="367"/>
    </location>
</feature>
<name>A0AAD7PXA3_QUISA</name>
<comment type="caution">
    <text evidence="4">Lacks conserved residue(s) required for the propagation of feature annotation.</text>
</comment>
<dbReference type="FunFam" id="3.40.50.720:FF:000862">
    <property type="entry name" value="Formate dehydrogenase chloroplastic/mitochondrial"/>
    <property type="match status" value="1"/>
</dbReference>
<keyword evidence="3 4" id="KW-0520">NAD</keyword>
<proteinExistence type="inferred from homology"/>
<keyword evidence="4" id="KW-0496">Mitochondrion</keyword>
<dbReference type="GO" id="GO:0009507">
    <property type="term" value="C:chloroplast"/>
    <property type="evidence" value="ECO:0007669"/>
    <property type="project" value="TreeGrafter"/>
</dbReference>
<dbReference type="CDD" id="cd05302">
    <property type="entry name" value="FDH"/>
    <property type="match status" value="1"/>
</dbReference>
<dbReference type="InterPro" id="IPR036291">
    <property type="entry name" value="NAD(P)-bd_dom_sf"/>
</dbReference>
<comment type="similarity">
    <text evidence="4">Belongs to the D-isomer specific 2-hydroxyacid dehydrogenase family. FDH subfamily.</text>
</comment>
<feature type="binding site" evidence="4">
    <location>
        <position position="317"/>
    </location>
    <ligand>
        <name>NAD(+)</name>
        <dbReference type="ChEBI" id="CHEBI:57540"/>
    </ligand>
</feature>
<dbReference type="Proteomes" id="UP001163823">
    <property type="component" value="Chromosome 4"/>
</dbReference>
<feature type="binding site" evidence="4">
    <location>
        <begin position="210"/>
        <end position="211"/>
    </location>
    <ligand>
        <name>NAD(+)</name>
        <dbReference type="ChEBI" id="CHEBI:57540"/>
    </ligand>
</feature>
<evidence type="ECO:0000313" key="8">
    <source>
        <dbReference type="Proteomes" id="UP001163823"/>
    </source>
</evidence>
<dbReference type="PROSITE" id="PS00671">
    <property type="entry name" value="D_2_HYDROXYACID_DH_3"/>
    <property type="match status" value="1"/>
</dbReference>
<dbReference type="Pfam" id="PF02826">
    <property type="entry name" value="2-Hacid_dh_C"/>
    <property type="match status" value="1"/>
</dbReference>
<dbReference type="HAMAP" id="MF_03210">
    <property type="entry name" value="Formate_dehydrogenase"/>
    <property type="match status" value="1"/>
</dbReference>
<dbReference type="Gene3D" id="3.40.50.720">
    <property type="entry name" value="NAD(P)-binding Rossmann-like Domain"/>
    <property type="match status" value="2"/>
</dbReference>
<dbReference type="InterPro" id="IPR029753">
    <property type="entry name" value="D-isomer_DH_CS"/>
</dbReference>
<dbReference type="InterPro" id="IPR006140">
    <property type="entry name" value="D-isomer_DH_NAD-bd"/>
</dbReference>
<dbReference type="GO" id="GO:0051287">
    <property type="term" value="F:NAD binding"/>
    <property type="evidence" value="ECO:0007669"/>
    <property type="project" value="InterPro"/>
</dbReference>
<dbReference type="Pfam" id="PF00389">
    <property type="entry name" value="2-Hacid_dh"/>
    <property type="match status" value="1"/>
</dbReference>
<feature type="binding site" evidence="4">
    <location>
        <position position="230"/>
    </location>
    <ligand>
        <name>NAD(+)</name>
        <dbReference type="ChEBI" id="CHEBI:57540"/>
    </ligand>
</feature>
<dbReference type="EMBL" id="JARAOO010000004">
    <property type="protein sequence ID" value="KAJ7970862.1"/>
    <property type="molecule type" value="Genomic_DNA"/>
</dbReference>
<evidence type="ECO:0000313" key="7">
    <source>
        <dbReference type="EMBL" id="KAJ7970862.1"/>
    </source>
</evidence>
<protein>
    <recommendedName>
        <fullName evidence="4">Formate dehydrogenase, mitochondrial</fullName>
        <shortName evidence="4">FDH</shortName>
        <ecNumber evidence="4">1.17.1.9</ecNumber>
    </recommendedName>
    <alternativeName>
        <fullName evidence="4">NAD-dependent formate dehydrogenase</fullName>
    </alternativeName>
</protein>
<sequence length="387" mass="42519">MAMKRVAAFSAIRAFTSPSSSSVSSPNLTRHLHASPGSKKIVGVFYKANEYAALNPNFVGCVEGALGIRDWLESQGHQYIVTDDKEGLDSELEKHIPDLHVLISTPFHPAYVTAERIKKAKNLQLLLTAGIGSDHIDLNAAAAAGLTVAEITGSNVVSVAEDELMRILILVRNFLPGHHQVINGEWNVAGIAYRAYDLEGKTVGTIGAGRIGRLLLQRLKPFNCNLLYHDRLKMDPELENQIGAKFEEDLDTMLPKCDIIVVNTPLTDKTRGFFDKNRIAKCKKGVLIVNNARGALMDTQAVADACSSGQIGGYSGDVWYPQPAPKDHPWRYMPNQAMTPHISGTTIDGQLRYAAGVKDMLDRYFKGEDFPPQNYIVKEGKLASQYK</sequence>
<evidence type="ECO:0000256" key="2">
    <source>
        <dbReference type="ARBA" id="ARBA00023002"/>
    </source>
</evidence>
<dbReference type="InterPro" id="IPR029752">
    <property type="entry name" value="D-isomer_DH_CS1"/>
</dbReference>
<comment type="catalytic activity">
    <reaction evidence="1 4">
        <text>formate + NAD(+) = CO2 + NADH</text>
        <dbReference type="Rhea" id="RHEA:15985"/>
        <dbReference type="ChEBI" id="CHEBI:15740"/>
        <dbReference type="ChEBI" id="CHEBI:16526"/>
        <dbReference type="ChEBI" id="CHEBI:57540"/>
        <dbReference type="ChEBI" id="CHEBI:57945"/>
        <dbReference type="EC" id="1.17.1.9"/>
    </reaction>
</comment>
<dbReference type="AlphaFoldDB" id="A0AAD7PXA3"/>
<feature type="binding site" evidence="4">
    <location>
        <position position="155"/>
    </location>
    <ligand>
        <name>substrate</name>
    </ligand>
</feature>
<organism evidence="7 8">
    <name type="scientific">Quillaja saponaria</name>
    <name type="common">Soap bark tree</name>
    <dbReference type="NCBI Taxonomy" id="32244"/>
    <lineage>
        <taxon>Eukaryota</taxon>
        <taxon>Viridiplantae</taxon>
        <taxon>Streptophyta</taxon>
        <taxon>Embryophyta</taxon>
        <taxon>Tracheophyta</taxon>
        <taxon>Spermatophyta</taxon>
        <taxon>Magnoliopsida</taxon>
        <taxon>eudicotyledons</taxon>
        <taxon>Gunneridae</taxon>
        <taxon>Pentapetalae</taxon>
        <taxon>rosids</taxon>
        <taxon>fabids</taxon>
        <taxon>Fabales</taxon>
        <taxon>Quillajaceae</taxon>
        <taxon>Quillaja</taxon>
    </lineage>
</organism>
<dbReference type="PANTHER" id="PTHR42938:SF9">
    <property type="entry name" value="FORMATE DEHYDROGENASE 1"/>
    <property type="match status" value="1"/>
</dbReference>
<evidence type="ECO:0000259" key="5">
    <source>
        <dbReference type="Pfam" id="PF00389"/>
    </source>
</evidence>
<keyword evidence="2 4" id="KW-0560">Oxidoreductase</keyword>
<evidence type="ECO:0000256" key="1">
    <source>
        <dbReference type="ARBA" id="ARBA00000455"/>
    </source>
</evidence>
<dbReference type="GO" id="GO:0008863">
    <property type="term" value="F:formate dehydrogenase (NAD+) activity"/>
    <property type="evidence" value="ECO:0007669"/>
    <property type="project" value="UniProtKB-UniRule"/>
</dbReference>
<feature type="domain" description="D-isomer specific 2-hydroxyacid dehydrogenase NAD-binding" evidence="6">
    <location>
        <begin position="165"/>
        <end position="343"/>
    </location>
</feature>
<dbReference type="GO" id="GO:0005739">
    <property type="term" value="C:mitochondrion"/>
    <property type="evidence" value="ECO:0007669"/>
    <property type="project" value="UniProtKB-SubCell"/>
</dbReference>
<comment type="function">
    <text evidence="4">Catalyzes the NAD(+)-dependent oxidation of formate to carbon dioxide. Involved in the cell stress response.</text>
</comment>
<gene>
    <name evidence="7" type="ORF">O6P43_008982</name>
</gene>